<dbReference type="EMBL" id="VCIW01000010">
    <property type="protein sequence ID" value="TLS51284.1"/>
    <property type="molecule type" value="Genomic_DNA"/>
</dbReference>
<feature type="region of interest" description="Disordered" evidence="1">
    <location>
        <begin position="1"/>
        <end position="20"/>
    </location>
</feature>
<proteinExistence type="predicted"/>
<dbReference type="SUPFAM" id="SSF51126">
    <property type="entry name" value="Pectin lyase-like"/>
    <property type="match status" value="1"/>
</dbReference>
<dbReference type="OrthoDB" id="9808066at2"/>
<dbReference type="RefSeq" id="WP_138195279.1">
    <property type="nucleotide sequence ID" value="NZ_VCIW01000010.1"/>
</dbReference>
<dbReference type="Pfam" id="PF13229">
    <property type="entry name" value="Beta_helix"/>
    <property type="match status" value="1"/>
</dbReference>
<organism evidence="3 4">
    <name type="scientific">Paenibacillus antri</name>
    <dbReference type="NCBI Taxonomy" id="2582848"/>
    <lineage>
        <taxon>Bacteria</taxon>
        <taxon>Bacillati</taxon>
        <taxon>Bacillota</taxon>
        <taxon>Bacilli</taxon>
        <taxon>Bacillales</taxon>
        <taxon>Paenibacillaceae</taxon>
        <taxon>Paenibacillus</taxon>
    </lineage>
</organism>
<dbReference type="AlphaFoldDB" id="A0A5R9GDL0"/>
<dbReference type="Proteomes" id="UP000309676">
    <property type="component" value="Unassembled WGS sequence"/>
</dbReference>
<gene>
    <name evidence="3" type="ORF">FE782_16280</name>
</gene>
<dbReference type="InterPro" id="IPR012334">
    <property type="entry name" value="Pectin_lyas_fold"/>
</dbReference>
<dbReference type="InterPro" id="IPR006626">
    <property type="entry name" value="PbH1"/>
</dbReference>
<evidence type="ECO:0000259" key="2">
    <source>
        <dbReference type="Pfam" id="PF13229"/>
    </source>
</evidence>
<dbReference type="SMART" id="SM00710">
    <property type="entry name" value="PbH1"/>
    <property type="match status" value="7"/>
</dbReference>
<reference evidence="3 4" key="1">
    <citation type="submission" date="2019-05" db="EMBL/GenBank/DDBJ databases">
        <authorList>
            <person name="Narsing Rao M.P."/>
            <person name="Li W.J."/>
        </authorList>
    </citation>
    <scope>NUCLEOTIDE SEQUENCE [LARGE SCALE GENOMIC DNA]</scope>
    <source>
        <strain evidence="3 4">SYSU_K30003</strain>
    </source>
</reference>
<comment type="caution">
    <text evidence="3">The sequence shown here is derived from an EMBL/GenBank/DDBJ whole genome shotgun (WGS) entry which is preliminary data.</text>
</comment>
<evidence type="ECO:0000313" key="3">
    <source>
        <dbReference type="EMBL" id="TLS51284.1"/>
    </source>
</evidence>
<dbReference type="PANTHER" id="PTHR36453:SF1">
    <property type="entry name" value="RIGHT HANDED BETA HELIX DOMAIN-CONTAINING PROTEIN"/>
    <property type="match status" value="1"/>
</dbReference>
<evidence type="ECO:0000256" key="1">
    <source>
        <dbReference type="SAM" id="MobiDB-lite"/>
    </source>
</evidence>
<sequence length="711" mass="79716">MYETLHLAPGGRDDADGSAAAPLRTLQGAVARIRELRRAERETGAIEVLLHGGEYPTPEGLLLTGDDLGDEGRPLVFRAAGDGEAVVTGGIRLKGFEPLEGGIVRLDLAAAGHAGLRFSQLLYRGEKQRIARYPSYQADNPYGGGWLYVEGDPVDMYEGGHGRKDRFVCRDPRLQSWSALDRVELFIFPRFNWNNDVIPLSGYDPATGEVVLSRPATYEIYPGDRFYFRNVREELTEPGEWFLDQDEDMLYFYPPAPAACEDVEAYVPTAAHLIELRGAPEQAEDLYTEKIDWRESGTYIHHAERMPRRAERGFVSFEGLTLEGCDGTAVLLRDVTACRLERCTVRNTGAAGVTVLGGRRNVVADCDIYETGSHGMYVSGGVRSPFAGRYDPCGHEATNNYVHHVGTETKSVAGISINGVGIRVANNLIHDGPRWGIQSRGNHNVIEYNHIRHVNVETSDTAAIYLVDRDWTMFGTKIRYNRIHDILGYHAENGVWMSPSFAFGIYLDDYTSGVEVYGNVTYRTPGGGLYLHAGKENKVENNMFLDTTKEVAKFRRWREEKEYETLRTRGLGLRHNEIRRNIFASGGAQAVLYRFDTAIDKDGRLDLDMNIWENNLVWLYGKPAAVRVTNREEERFLSFAEWLSLGYERGSVEADPRFDTAGPEPHALLPDSPAFALGFEPLPFESMGLRRDVQEAPGVRERPVRTFANKE</sequence>
<protein>
    <submittedName>
        <fullName evidence="3">Right-handed parallel beta-helix repeat-containing protein</fullName>
    </submittedName>
</protein>
<name>A0A5R9GDL0_9BACL</name>
<feature type="domain" description="Right handed beta helix" evidence="2">
    <location>
        <begin position="329"/>
        <end position="543"/>
    </location>
</feature>
<dbReference type="InterPro" id="IPR039448">
    <property type="entry name" value="Beta_helix"/>
</dbReference>
<dbReference type="Gene3D" id="2.160.20.10">
    <property type="entry name" value="Single-stranded right-handed beta-helix, Pectin lyase-like"/>
    <property type="match status" value="2"/>
</dbReference>
<keyword evidence="4" id="KW-1185">Reference proteome</keyword>
<evidence type="ECO:0000313" key="4">
    <source>
        <dbReference type="Proteomes" id="UP000309676"/>
    </source>
</evidence>
<dbReference type="PANTHER" id="PTHR36453">
    <property type="entry name" value="SECRETED PROTEIN-RELATED"/>
    <property type="match status" value="1"/>
</dbReference>
<dbReference type="InterPro" id="IPR011050">
    <property type="entry name" value="Pectin_lyase_fold/virulence"/>
</dbReference>
<accession>A0A5R9GDL0</accession>